<dbReference type="SUPFAM" id="SSF51695">
    <property type="entry name" value="PLC-like phosphodiesterases"/>
    <property type="match status" value="1"/>
</dbReference>
<dbReference type="InterPro" id="IPR030395">
    <property type="entry name" value="GP_PDE_dom"/>
</dbReference>
<geneLocation type="plasmid" evidence="3">
    <name>pf5.1b</name>
</geneLocation>
<dbReference type="GO" id="GO:0006629">
    <property type="term" value="P:lipid metabolic process"/>
    <property type="evidence" value="ECO:0007669"/>
    <property type="project" value="InterPro"/>
</dbReference>
<evidence type="ECO:0000313" key="3">
    <source>
        <dbReference type="Proteomes" id="UP000093111"/>
    </source>
</evidence>
<organism evidence="2 3">
    <name type="scientific">Pararhizobium polonicum</name>
    <dbReference type="NCBI Taxonomy" id="1612624"/>
    <lineage>
        <taxon>Bacteria</taxon>
        <taxon>Pseudomonadati</taxon>
        <taxon>Pseudomonadota</taxon>
        <taxon>Alphaproteobacteria</taxon>
        <taxon>Hyphomicrobiales</taxon>
        <taxon>Rhizobiaceae</taxon>
        <taxon>Rhizobium/Agrobacterium group</taxon>
        <taxon>Pararhizobium</taxon>
    </lineage>
</organism>
<evidence type="ECO:0000259" key="1">
    <source>
        <dbReference type="PROSITE" id="PS51704"/>
    </source>
</evidence>
<keyword evidence="3" id="KW-1185">Reference proteome</keyword>
<evidence type="ECO:0000313" key="2">
    <source>
        <dbReference type="EMBL" id="OBZ97448.1"/>
    </source>
</evidence>
<name>A0A1C7P879_9HYPH</name>
<feature type="domain" description="GP-PDE" evidence="1">
    <location>
        <begin position="55"/>
        <end position="181"/>
    </location>
</feature>
<dbReference type="AlphaFoldDB" id="A0A1C7P879"/>
<dbReference type="InterPro" id="IPR017946">
    <property type="entry name" value="PLC-like_Pdiesterase_TIM-brl"/>
</dbReference>
<gene>
    <name evidence="2" type="ORF">ADU59_01335</name>
</gene>
<dbReference type="PROSITE" id="PS51704">
    <property type="entry name" value="GP_PDE"/>
    <property type="match status" value="1"/>
</dbReference>
<protein>
    <submittedName>
        <fullName evidence="2">Glycerophosphodiester phosphodiesterase</fullName>
    </submittedName>
</protein>
<dbReference type="Proteomes" id="UP000093111">
    <property type="component" value="Plasmid pF5.1b"/>
</dbReference>
<comment type="caution">
    <text evidence="2">The sequence shown here is derived from an EMBL/GenBank/DDBJ whole genome shotgun (WGS) entry which is preliminary data.</text>
</comment>
<sequence>MSKALKKISISLLVLAAVVSSTIFLLNTNLLAARPEGEPILLAHRGIAPRYDMTNVKSDTCTATRMLPSANVFIENTIASMKASFEAGADAVEFDIHPTTDGEFAVFHDWTLDCRTDGHGVTREHSMTDLRKLDVGYGYTADGGETFPFRGKGIGLMPTLKEVLEAFPGKSFLVNIKSNDPKEGDLFASYLKAFPQEVTGKLFVYGGERPIAKLKALMPDLKTTTRVSAMACLKEYAQWGWASIVPSSCRNGVVYIPINMAPDMWGWPYRLLDRFRGAGSEVFIIGPYHGGNYSNGVDTIADLKSLPDDWSGGLMTNELELLAPAMGRK</sequence>
<dbReference type="Gene3D" id="3.20.20.190">
    <property type="entry name" value="Phosphatidylinositol (PI) phosphodiesterase"/>
    <property type="match status" value="1"/>
</dbReference>
<proteinExistence type="predicted"/>
<keyword evidence="2" id="KW-0614">Plasmid</keyword>
<dbReference type="PANTHER" id="PTHR43805">
    <property type="entry name" value="GLYCEROPHOSPHORYL DIESTER PHOSPHODIESTERASE"/>
    <property type="match status" value="1"/>
</dbReference>
<dbReference type="Pfam" id="PF03009">
    <property type="entry name" value="GDPD"/>
    <property type="match status" value="1"/>
</dbReference>
<reference evidence="2 3" key="1">
    <citation type="journal article" date="2016" name="Syst. Appl. Microbiol.">
        <title>Pararhizobium polonicum sp. nov. isolated from tumors on stone fruit rootstocks.</title>
        <authorList>
            <person name="Pulawska J."/>
            <person name="Kuzmanovic N."/>
            <person name="Willems A."/>
            <person name="Pothier J.F."/>
        </authorList>
    </citation>
    <scope>NUCLEOTIDE SEQUENCE [LARGE SCALE GENOMIC DNA]</scope>
    <source>
        <strain evidence="2 3">F5.1</strain>
        <plasmid evidence="2">pF5.1b</plasmid>
    </source>
</reference>
<dbReference type="GO" id="GO:0008081">
    <property type="term" value="F:phosphoric diester hydrolase activity"/>
    <property type="evidence" value="ECO:0007669"/>
    <property type="project" value="InterPro"/>
</dbReference>
<dbReference type="OrthoDB" id="9795622at2"/>
<dbReference type="PATRIC" id="fig|1612624.7.peg.280"/>
<accession>A0A1C7P879</accession>
<dbReference type="RefSeq" id="WP_068951014.1">
    <property type="nucleotide sequence ID" value="NZ_CM004503.1"/>
</dbReference>
<dbReference type="EMBL" id="LGLV01000002">
    <property type="protein sequence ID" value="OBZ97448.1"/>
    <property type="molecule type" value="Genomic_DNA"/>
</dbReference>
<dbReference type="PANTHER" id="PTHR43805:SF1">
    <property type="entry name" value="GP-PDE DOMAIN-CONTAINING PROTEIN"/>
    <property type="match status" value="1"/>
</dbReference>